<dbReference type="EMBL" id="LGRX02035823">
    <property type="protein sequence ID" value="KAK3233003.1"/>
    <property type="molecule type" value="Genomic_DNA"/>
</dbReference>
<feature type="compositionally biased region" description="Basic and acidic residues" evidence="1">
    <location>
        <begin position="14"/>
        <end position="23"/>
    </location>
</feature>
<evidence type="ECO:0000256" key="1">
    <source>
        <dbReference type="SAM" id="MobiDB-lite"/>
    </source>
</evidence>
<gene>
    <name evidence="2" type="ORF">CYMTET_56676</name>
</gene>
<feature type="region of interest" description="Disordered" evidence="1">
    <location>
        <begin position="1"/>
        <end position="98"/>
    </location>
</feature>
<accession>A0AAE0ELL1</accession>
<keyword evidence="3" id="KW-1185">Reference proteome</keyword>
<reference evidence="2 3" key="1">
    <citation type="journal article" date="2015" name="Genome Biol. Evol.">
        <title>Comparative Genomics of a Bacterivorous Green Alga Reveals Evolutionary Causalities and Consequences of Phago-Mixotrophic Mode of Nutrition.</title>
        <authorList>
            <person name="Burns J.A."/>
            <person name="Paasch A."/>
            <person name="Narechania A."/>
            <person name="Kim E."/>
        </authorList>
    </citation>
    <scope>NUCLEOTIDE SEQUENCE [LARGE SCALE GENOMIC DNA]</scope>
    <source>
        <strain evidence="2 3">PLY_AMNH</strain>
    </source>
</reference>
<feature type="compositionally biased region" description="Polar residues" evidence="1">
    <location>
        <begin position="26"/>
        <end position="36"/>
    </location>
</feature>
<organism evidence="2 3">
    <name type="scientific">Cymbomonas tetramitiformis</name>
    <dbReference type="NCBI Taxonomy" id="36881"/>
    <lineage>
        <taxon>Eukaryota</taxon>
        <taxon>Viridiplantae</taxon>
        <taxon>Chlorophyta</taxon>
        <taxon>Pyramimonadophyceae</taxon>
        <taxon>Pyramimonadales</taxon>
        <taxon>Pyramimonadaceae</taxon>
        <taxon>Cymbomonas</taxon>
    </lineage>
</organism>
<name>A0AAE0ELL1_9CHLO</name>
<dbReference type="AlphaFoldDB" id="A0AAE0ELL1"/>
<evidence type="ECO:0000313" key="3">
    <source>
        <dbReference type="Proteomes" id="UP001190700"/>
    </source>
</evidence>
<comment type="caution">
    <text evidence="2">The sequence shown here is derived from an EMBL/GenBank/DDBJ whole genome shotgun (WGS) entry which is preliminary data.</text>
</comment>
<dbReference type="Proteomes" id="UP001190700">
    <property type="component" value="Unassembled WGS sequence"/>
</dbReference>
<proteinExistence type="predicted"/>
<protein>
    <submittedName>
        <fullName evidence="2">Uncharacterized protein</fullName>
    </submittedName>
</protein>
<evidence type="ECO:0000313" key="2">
    <source>
        <dbReference type="EMBL" id="KAK3233003.1"/>
    </source>
</evidence>
<sequence length="98" mass="10325">MTMTPPTPPSYKCGMHDGEDFEAKSGGSNTTYSENYASCHESENGEDDEGDAAGSVKGDDDGMGAGNGEDDEDSGQETDTNTEAPAGHDRPFNPFRLL</sequence>